<keyword evidence="2" id="KW-0813">Transport</keyword>
<dbReference type="AlphaFoldDB" id="A0A8G2BVY4"/>
<feature type="transmembrane region" description="Helical" evidence="10">
    <location>
        <begin position="142"/>
        <end position="159"/>
    </location>
</feature>
<dbReference type="InterPro" id="IPR002528">
    <property type="entry name" value="MATE_fam"/>
</dbReference>
<evidence type="ECO:0000256" key="4">
    <source>
        <dbReference type="ARBA" id="ARBA00022475"/>
    </source>
</evidence>
<dbReference type="GO" id="GO:0015297">
    <property type="term" value="F:antiporter activity"/>
    <property type="evidence" value="ECO:0007669"/>
    <property type="project" value="UniProtKB-KW"/>
</dbReference>
<dbReference type="Proteomes" id="UP000236725">
    <property type="component" value="Unassembled WGS sequence"/>
</dbReference>
<accession>A0A8G2BVY4</accession>
<dbReference type="InterPro" id="IPR048279">
    <property type="entry name" value="MdtK-like"/>
</dbReference>
<evidence type="ECO:0000313" key="11">
    <source>
        <dbReference type="EMBL" id="SEF74770.1"/>
    </source>
</evidence>
<feature type="transmembrane region" description="Helical" evidence="10">
    <location>
        <begin position="282"/>
        <end position="302"/>
    </location>
</feature>
<feature type="transmembrane region" description="Helical" evidence="10">
    <location>
        <begin position="205"/>
        <end position="228"/>
    </location>
</feature>
<dbReference type="GO" id="GO:0042910">
    <property type="term" value="F:xenobiotic transmembrane transporter activity"/>
    <property type="evidence" value="ECO:0007669"/>
    <property type="project" value="InterPro"/>
</dbReference>
<dbReference type="PANTHER" id="PTHR43298:SF2">
    <property type="entry name" value="FMN_FAD EXPORTER YEEO-RELATED"/>
    <property type="match status" value="1"/>
</dbReference>
<evidence type="ECO:0000256" key="6">
    <source>
        <dbReference type="ARBA" id="ARBA00022989"/>
    </source>
</evidence>
<feature type="transmembrane region" description="Helical" evidence="10">
    <location>
        <begin position="334"/>
        <end position="355"/>
    </location>
</feature>
<feature type="transmembrane region" description="Helical" evidence="10">
    <location>
        <begin position="367"/>
        <end position="386"/>
    </location>
</feature>
<name>A0A8G2BVY4_9BACT</name>
<keyword evidence="5 10" id="KW-0812">Transmembrane</keyword>
<dbReference type="GO" id="GO:0005886">
    <property type="term" value="C:plasma membrane"/>
    <property type="evidence" value="ECO:0007669"/>
    <property type="project" value="UniProtKB-SubCell"/>
</dbReference>
<reference evidence="11 12" key="1">
    <citation type="submission" date="2016-10" db="EMBL/GenBank/DDBJ databases">
        <authorList>
            <person name="Varghese N."/>
            <person name="Submissions S."/>
        </authorList>
    </citation>
    <scope>NUCLEOTIDE SEQUENCE [LARGE SCALE GENOMIC DNA]</scope>
    <source>
        <strain evidence="11 12">DSM 29073</strain>
    </source>
</reference>
<evidence type="ECO:0000256" key="1">
    <source>
        <dbReference type="ARBA" id="ARBA00004651"/>
    </source>
</evidence>
<dbReference type="GO" id="GO:0006811">
    <property type="term" value="P:monoatomic ion transport"/>
    <property type="evidence" value="ECO:0007669"/>
    <property type="project" value="UniProtKB-KW"/>
</dbReference>
<dbReference type="InterPro" id="IPR050222">
    <property type="entry name" value="MATE_MdtK"/>
</dbReference>
<organism evidence="11 12">
    <name type="scientific">Parabacteroides chinchillae</name>
    <dbReference type="NCBI Taxonomy" id="871327"/>
    <lineage>
        <taxon>Bacteria</taxon>
        <taxon>Pseudomonadati</taxon>
        <taxon>Bacteroidota</taxon>
        <taxon>Bacteroidia</taxon>
        <taxon>Bacteroidales</taxon>
        <taxon>Tannerellaceae</taxon>
        <taxon>Parabacteroides</taxon>
    </lineage>
</organism>
<protein>
    <recommendedName>
        <fullName evidence="9">Multidrug-efflux transporter</fullName>
    </recommendedName>
</protein>
<feature type="transmembrane region" description="Helical" evidence="10">
    <location>
        <begin position="398"/>
        <end position="416"/>
    </location>
</feature>
<sequence>MAGFFCHLFCFIENIIMYTNKQIWNVSYPIFLSLLAQNVINVTDTAFLGRVGEVELGASAMGGLYYICIFTIAFGFSTGSQIVIARRNGEQQYKDVGPVMIQGVFFLSFLAAVLFAFSRFFAGGVMRLLISSDTILHATEEFLDWRVFGFFFSFVNVMFRALFIGITRTKVLTLNAVLMAMTNVLLDYLLIFGHAGFPQLGIKGAAIASVMAEAVSIVFFVVYTRFTVDIKKYGLDHLRSFDFGLLKRVLSISVFTMLQYFVSMSTWFFFFVAVERLGQRELAIANIVRSVYIVLLIPVSSLSTTTNSFVSNTIGAGHVDQVIPIIKKIARLSFYIMAVCVVIVCLMPKTILSIYTNEQALIAESVPSLYVIAGAMLVGAVANIVFNGISGTGNTRPALIMETATLVLYCVYVYVAGICLRMPVSVCFTTEAIYYTGLLIASAIYLKKASWQNKKI</sequence>
<dbReference type="CDD" id="cd13133">
    <property type="entry name" value="MATE_like_7"/>
    <property type="match status" value="1"/>
</dbReference>
<keyword evidence="12" id="KW-1185">Reference proteome</keyword>
<keyword evidence="6 10" id="KW-1133">Transmembrane helix</keyword>
<keyword evidence="4" id="KW-1003">Cell membrane</keyword>
<gene>
    <name evidence="11" type="ORF">SAMN05444001_10623</name>
</gene>
<evidence type="ECO:0000313" key="12">
    <source>
        <dbReference type="Proteomes" id="UP000236725"/>
    </source>
</evidence>
<keyword evidence="7" id="KW-0406">Ion transport</keyword>
<feature type="transmembrane region" description="Helical" evidence="10">
    <location>
        <begin position="422"/>
        <end position="446"/>
    </location>
</feature>
<dbReference type="PIRSF" id="PIRSF006603">
    <property type="entry name" value="DinF"/>
    <property type="match status" value="1"/>
</dbReference>
<evidence type="ECO:0000256" key="10">
    <source>
        <dbReference type="SAM" id="Phobius"/>
    </source>
</evidence>
<feature type="transmembrane region" description="Helical" evidence="10">
    <location>
        <begin position="171"/>
        <end position="193"/>
    </location>
</feature>
<evidence type="ECO:0000256" key="2">
    <source>
        <dbReference type="ARBA" id="ARBA00022448"/>
    </source>
</evidence>
<dbReference type="Pfam" id="PF01554">
    <property type="entry name" value="MatE"/>
    <property type="match status" value="2"/>
</dbReference>
<evidence type="ECO:0000256" key="7">
    <source>
        <dbReference type="ARBA" id="ARBA00023065"/>
    </source>
</evidence>
<evidence type="ECO:0000256" key="5">
    <source>
        <dbReference type="ARBA" id="ARBA00022692"/>
    </source>
</evidence>
<feature type="transmembrane region" description="Helical" evidence="10">
    <location>
        <begin position="64"/>
        <end position="84"/>
    </location>
</feature>
<comment type="subcellular location">
    <subcellularLocation>
        <location evidence="1">Cell membrane</location>
        <topology evidence="1">Multi-pass membrane protein</topology>
    </subcellularLocation>
</comment>
<dbReference type="NCBIfam" id="TIGR00797">
    <property type="entry name" value="matE"/>
    <property type="match status" value="1"/>
</dbReference>
<evidence type="ECO:0000256" key="9">
    <source>
        <dbReference type="ARBA" id="ARBA00031636"/>
    </source>
</evidence>
<dbReference type="PANTHER" id="PTHR43298">
    <property type="entry name" value="MULTIDRUG RESISTANCE PROTEIN NORM-RELATED"/>
    <property type="match status" value="1"/>
</dbReference>
<evidence type="ECO:0000256" key="8">
    <source>
        <dbReference type="ARBA" id="ARBA00023136"/>
    </source>
</evidence>
<dbReference type="EMBL" id="FNVS01000006">
    <property type="protein sequence ID" value="SEF74770.1"/>
    <property type="molecule type" value="Genomic_DNA"/>
</dbReference>
<feature type="transmembrane region" description="Helical" evidence="10">
    <location>
        <begin position="249"/>
        <end position="270"/>
    </location>
</feature>
<feature type="transmembrane region" description="Helical" evidence="10">
    <location>
        <begin position="96"/>
        <end position="122"/>
    </location>
</feature>
<evidence type="ECO:0000256" key="3">
    <source>
        <dbReference type="ARBA" id="ARBA00022449"/>
    </source>
</evidence>
<keyword evidence="8 10" id="KW-0472">Membrane</keyword>
<keyword evidence="3" id="KW-0050">Antiport</keyword>
<comment type="caution">
    <text evidence="11">The sequence shown here is derived from an EMBL/GenBank/DDBJ whole genome shotgun (WGS) entry which is preliminary data.</text>
</comment>
<proteinExistence type="predicted"/>